<name>A0A972GWG8_9BACL</name>
<dbReference type="PANTHER" id="PTHR39190:SF1">
    <property type="entry name" value="FLAGELLAR ASSEMBLY FACTOR FLIW"/>
    <property type="match status" value="1"/>
</dbReference>
<dbReference type="EMBL" id="WHOD01000067">
    <property type="protein sequence ID" value="NOU95087.1"/>
    <property type="molecule type" value="Genomic_DNA"/>
</dbReference>
<keyword evidence="5" id="KW-0969">Cilium</keyword>
<comment type="subunit">
    <text evidence="4">Interacts with translational regulator CsrA and flagellin(s).</text>
</comment>
<gene>
    <name evidence="4" type="primary">fliW</name>
    <name evidence="5" type="ORF">GC093_17920</name>
</gene>
<evidence type="ECO:0000256" key="4">
    <source>
        <dbReference type="HAMAP-Rule" id="MF_01185"/>
    </source>
</evidence>
<evidence type="ECO:0000313" key="6">
    <source>
        <dbReference type="Proteomes" id="UP000641588"/>
    </source>
</evidence>
<accession>A0A972GWG8</accession>
<evidence type="ECO:0000256" key="3">
    <source>
        <dbReference type="ARBA" id="ARBA00022845"/>
    </source>
</evidence>
<dbReference type="GO" id="GO:0005737">
    <property type="term" value="C:cytoplasm"/>
    <property type="evidence" value="ECO:0007669"/>
    <property type="project" value="UniProtKB-SubCell"/>
</dbReference>
<dbReference type="GO" id="GO:0006417">
    <property type="term" value="P:regulation of translation"/>
    <property type="evidence" value="ECO:0007669"/>
    <property type="project" value="UniProtKB-KW"/>
</dbReference>
<keyword evidence="1 4" id="KW-0963">Cytoplasm</keyword>
<evidence type="ECO:0000313" key="5">
    <source>
        <dbReference type="EMBL" id="NOU95087.1"/>
    </source>
</evidence>
<dbReference type="GO" id="GO:0044780">
    <property type="term" value="P:bacterial-type flagellum assembly"/>
    <property type="evidence" value="ECO:0007669"/>
    <property type="project" value="UniProtKB-UniRule"/>
</dbReference>
<sequence length="181" mass="21111">MFTCYGLKPIYSFLFFIRRLRGWRWMRLLTSRFGEVEIDKESTYIFSHGLPGFEELQQFAFLPIQEDSHFLFMQSVDQGDLAFIVTNPFEFFSDYEFDLSEAVRDELQIVKDTDVIVLSMVSVQDHIQEATVNLLAPIIINIKHKLARQIILHGSPYSIKHKLFPNNHKEDSQPGKESSTC</sequence>
<dbReference type="SUPFAM" id="SSF141457">
    <property type="entry name" value="BH3618-like"/>
    <property type="match status" value="1"/>
</dbReference>
<keyword evidence="5" id="KW-0282">Flagellum</keyword>
<comment type="function">
    <text evidence="4">Acts as an anti-CsrA protein, binds CsrA and prevents it from repressing translation of its target genes, one of which is flagellin. Binds to flagellin and participates in the assembly of the flagellum.</text>
</comment>
<comment type="subcellular location">
    <subcellularLocation>
        <location evidence="4">Cytoplasm</location>
    </subcellularLocation>
</comment>
<evidence type="ECO:0000256" key="2">
    <source>
        <dbReference type="ARBA" id="ARBA00022795"/>
    </source>
</evidence>
<dbReference type="Pfam" id="PF02623">
    <property type="entry name" value="FliW"/>
    <property type="match status" value="1"/>
</dbReference>
<dbReference type="AlphaFoldDB" id="A0A972GWG8"/>
<keyword evidence="4" id="KW-0143">Chaperone</keyword>
<dbReference type="HAMAP" id="MF_01185">
    <property type="entry name" value="FliW"/>
    <property type="match status" value="1"/>
</dbReference>
<keyword evidence="2 4" id="KW-1005">Bacterial flagellum biogenesis</keyword>
<dbReference type="Gene3D" id="2.30.290.10">
    <property type="entry name" value="BH3618-like"/>
    <property type="match status" value="1"/>
</dbReference>
<protein>
    <recommendedName>
        <fullName evidence="4">Flagellar assembly factor FliW</fullName>
    </recommendedName>
</protein>
<organism evidence="5 6">
    <name type="scientific">Paenibacillus foliorum</name>
    <dbReference type="NCBI Taxonomy" id="2654974"/>
    <lineage>
        <taxon>Bacteria</taxon>
        <taxon>Bacillati</taxon>
        <taxon>Bacillota</taxon>
        <taxon>Bacilli</taxon>
        <taxon>Bacillales</taxon>
        <taxon>Paenibacillaceae</taxon>
        <taxon>Paenibacillus</taxon>
    </lineage>
</organism>
<dbReference type="InterPro" id="IPR003775">
    <property type="entry name" value="Flagellar_assembly_factor_FliW"/>
</dbReference>
<keyword evidence="6" id="KW-1185">Reference proteome</keyword>
<dbReference type="Proteomes" id="UP000641588">
    <property type="component" value="Unassembled WGS sequence"/>
</dbReference>
<comment type="caution">
    <text evidence="5">The sequence shown here is derived from an EMBL/GenBank/DDBJ whole genome shotgun (WGS) entry which is preliminary data.</text>
</comment>
<evidence type="ECO:0000256" key="1">
    <source>
        <dbReference type="ARBA" id="ARBA00022490"/>
    </source>
</evidence>
<proteinExistence type="inferred from homology"/>
<dbReference type="NCBIfam" id="NF009793">
    <property type="entry name" value="PRK13285.1-1"/>
    <property type="match status" value="1"/>
</dbReference>
<dbReference type="PANTHER" id="PTHR39190">
    <property type="entry name" value="FLAGELLAR ASSEMBLY FACTOR FLIW"/>
    <property type="match status" value="1"/>
</dbReference>
<dbReference type="InterPro" id="IPR024046">
    <property type="entry name" value="Flagellar_assmbl_FliW_dom_sf"/>
</dbReference>
<comment type="similarity">
    <text evidence="4">Belongs to the FliW family.</text>
</comment>
<keyword evidence="5" id="KW-0966">Cell projection</keyword>
<keyword evidence="3 4" id="KW-0810">Translation regulation</keyword>
<reference evidence="5" key="1">
    <citation type="submission" date="2019-10" db="EMBL/GenBank/DDBJ databases">
        <title>Description of Paenibacillus glebae sp. nov.</title>
        <authorList>
            <person name="Carlier A."/>
            <person name="Qi S."/>
        </authorList>
    </citation>
    <scope>NUCLEOTIDE SEQUENCE</scope>
    <source>
        <strain evidence="5">LMG 31456</strain>
    </source>
</reference>